<reference evidence="18" key="1">
    <citation type="journal article" date="2021" name="Nat. Commun.">
        <title>Genetic determinants of endophytism in the Arabidopsis root mycobiome.</title>
        <authorList>
            <person name="Mesny F."/>
            <person name="Miyauchi S."/>
            <person name="Thiergart T."/>
            <person name="Pickel B."/>
            <person name="Atanasova L."/>
            <person name="Karlsson M."/>
            <person name="Huettel B."/>
            <person name="Barry K.W."/>
            <person name="Haridas S."/>
            <person name="Chen C."/>
            <person name="Bauer D."/>
            <person name="Andreopoulos W."/>
            <person name="Pangilinan J."/>
            <person name="LaButti K."/>
            <person name="Riley R."/>
            <person name="Lipzen A."/>
            <person name="Clum A."/>
            <person name="Drula E."/>
            <person name="Henrissat B."/>
            <person name="Kohler A."/>
            <person name="Grigoriev I.V."/>
            <person name="Martin F.M."/>
            <person name="Hacquard S."/>
        </authorList>
    </citation>
    <scope>NUCLEOTIDE SEQUENCE</scope>
    <source>
        <strain evidence="18">MPI-SDFR-AT-0120</strain>
    </source>
</reference>
<dbReference type="Gene3D" id="3.40.50.300">
    <property type="entry name" value="P-loop containing nucleotide triphosphate hydrolases"/>
    <property type="match status" value="2"/>
</dbReference>
<evidence type="ECO:0000256" key="10">
    <source>
        <dbReference type="ARBA" id="ARBA00022833"/>
    </source>
</evidence>
<dbReference type="FunFam" id="3.40.50.300:FF:001195">
    <property type="entry name" value="DNA repair protein rad50"/>
    <property type="match status" value="1"/>
</dbReference>
<comment type="cofactor">
    <cofactor evidence="1">
        <name>Zn(2+)</name>
        <dbReference type="ChEBI" id="CHEBI:29105"/>
    </cofactor>
</comment>
<keyword evidence="19" id="KW-1185">Reference proteome</keyword>
<dbReference type="NCBIfam" id="TIGR00606">
    <property type="entry name" value="rad50"/>
    <property type="match status" value="1"/>
</dbReference>
<dbReference type="EMBL" id="JAGMVJ010000011">
    <property type="protein sequence ID" value="KAH7086437.1"/>
    <property type="molecule type" value="Genomic_DNA"/>
</dbReference>
<keyword evidence="9" id="KW-0378">Hydrolase</keyword>
<dbReference type="InterPro" id="IPR004584">
    <property type="entry name" value="Rad50_eukaryotes"/>
</dbReference>
<evidence type="ECO:0000256" key="5">
    <source>
        <dbReference type="ARBA" id="ARBA00017893"/>
    </source>
</evidence>
<comment type="subcellular location">
    <subcellularLocation>
        <location evidence="3">Chromosome</location>
    </subcellularLocation>
    <subcellularLocation>
        <location evidence="2">Nucleus</location>
    </subcellularLocation>
</comment>
<keyword evidence="12" id="KW-0234">DNA repair</keyword>
<dbReference type="GO" id="GO:0000722">
    <property type="term" value="P:telomere maintenance via recombination"/>
    <property type="evidence" value="ECO:0007669"/>
    <property type="project" value="TreeGrafter"/>
</dbReference>
<evidence type="ECO:0000256" key="2">
    <source>
        <dbReference type="ARBA" id="ARBA00004123"/>
    </source>
</evidence>
<evidence type="ECO:0000256" key="4">
    <source>
        <dbReference type="ARBA" id="ARBA00009439"/>
    </source>
</evidence>
<dbReference type="GO" id="GO:0043047">
    <property type="term" value="F:single-stranded telomeric DNA binding"/>
    <property type="evidence" value="ECO:0007669"/>
    <property type="project" value="TreeGrafter"/>
</dbReference>
<keyword evidence="11 15" id="KW-0175">Coiled coil</keyword>
<dbReference type="GO" id="GO:0016887">
    <property type="term" value="F:ATP hydrolysis activity"/>
    <property type="evidence" value="ECO:0007669"/>
    <property type="project" value="InterPro"/>
</dbReference>
<dbReference type="InterPro" id="IPR027417">
    <property type="entry name" value="P-loop_NTPase"/>
</dbReference>
<gene>
    <name evidence="18" type="ORF">FB567DRAFT_603461</name>
</gene>
<evidence type="ECO:0000256" key="11">
    <source>
        <dbReference type="ARBA" id="ARBA00023054"/>
    </source>
</evidence>
<comment type="catalytic activity">
    <reaction evidence="14">
        <text>ATP + H2O = ADP + phosphate + H(+)</text>
        <dbReference type="Rhea" id="RHEA:13065"/>
        <dbReference type="ChEBI" id="CHEBI:15377"/>
        <dbReference type="ChEBI" id="CHEBI:15378"/>
        <dbReference type="ChEBI" id="CHEBI:30616"/>
        <dbReference type="ChEBI" id="CHEBI:43474"/>
        <dbReference type="ChEBI" id="CHEBI:456216"/>
    </reaction>
</comment>
<proteinExistence type="inferred from homology"/>
<name>A0A8K0R489_9PLEO</name>
<feature type="coiled-coil region" evidence="15">
    <location>
        <begin position="823"/>
        <end position="885"/>
    </location>
</feature>
<feature type="coiled-coil region" evidence="15">
    <location>
        <begin position="935"/>
        <end position="1096"/>
    </location>
</feature>
<comment type="caution">
    <text evidence="18">The sequence shown here is derived from an EMBL/GenBank/DDBJ whole genome shotgun (WGS) entry which is preliminary data.</text>
</comment>
<keyword evidence="10" id="KW-0862">Zinc</keyword>
<dbReference type="GO" id="GO:0007004">
    <property type="term" value="P:telomere maintenance via telomerase"/>
    <property type="evidence" value="ECO:0007669"/>
    <property type="project" value="TreeGrafter"/>
</dbReference>
<keyword evidence="7" id="KW-0479">Metal-binding</keyword>
<dbReference type="OrthoDB" id="18797at2759"/>
<keyword evidence="6" id="KW-0158">Chromosome</keyword>
<dbReference type="Pfam" id="PF13558">
    <property type="entry name" value="SbcC_Walker_B"/>
    <property type="match status" value="1"/>
</dbReference>
<evidence type="ECO:0000256" key="8">
    <source>
        <dbReference type="ARBA" id="ARBA00022763"/>
    </source>
</evidence>
<dbReference type="GO" id="GO:0051880">
    <property type="term" value="F:G-quadruplex DNA binding"/>
    <property type="evidence" value="ECO:0007669"/>
    <property type="project" value="TreeGrafter"/>
</dbReference>
<evidence type="ECO:0000256" key="13">
    <source>
        <dbReference type="ARBA" id="ARBA00023242"/>
    </source>
</evidence>
<accession>A0A8K0R489</accession>
<dbReference type="GO" id="GO:0070192">
    <property type="term" value="P:chromosome organization involved in meiotic cell cycle"/>
    <property type="evidence" value="ECO:0007669"/>
    <property type="project" value="TreeGrafter"/>
</dbReference>
<evidence type="ECO:0000313" key="18">
    <source>
        <dbReference type="EMBL" id="KAH7086437.1"/>
    </source>
</evidence>
<feature type="coiled-coil region" evidence="15">
    <location>
        <begin position="596"/>
        <end position="646"/>
    </location>
</feature>
<evidence type="ECO:0000256" key="1">
    <source>
        <dbReference type="ARBA" id="ARBA00001947"/>
    </source>
</evidence>
<dbReference type="FunFam" id="3.40.50.300:FF:000947">
    <property type="entry name" value="DNA repair protein RAD50"/>
    <property type="match status" value="1"/>
</dbReference>
<feature type="coiled-coil region" evidence="15">
    <location>
        <begin position="745"/>
        <end position="793"/>
    </location>
</feature>
<dbReference type="GO" id="GO:0030870">
    <property type="term" value="C:Mre11 complex"/>
    <property type="evidence" value="ECO:0007669"/>
    <property type="project" value="InterPro"/>
</dbReference>
<dbReference type="GO" id="GO:0003691">
    <property type="term" value="F:double-stranded telomeric DNA binding"/>
    <property type="evidence" value="ECO:0007669"/>
    <property type="project" value="TreeGrafter"/>
</dbReference>
<evidence type="ECO:0000256" key="3">
    <source>
        <dbReference type="ARBA" id="ARBA00004286"/>
    </source>
</evidence>
<evidence type="ECO:0000313" key="19">
    <source>
        <dbReference type="Proteomes" id="UP000813461"/>
    </source>
</evidence>
<sequence length="1326" mass="152036">MMIQGIRSFGPEKGETIQFNAPLTLIVGWNGSGKTTIIEALRYATTGDLPPNSKTSGAWIHDPKLCGEKELQAQVKLSFRSTSGVRMVATRNLQVTVKKTGLSQKKLEGTLLMKKNDEKHSISTRVAELDQIIPQYLGVPKAILDNVIFCHQEDSLWPLSDAMTLKKKFDEIFEALKYTKAIENIKSIRKNQNTTLGQLKIIEANAREDKTRAEKSQKRQTELYDEIDELRTTWQGVDTECTEAQKKAKESYDHATRFMQIVGQLEAKRITFRANEESVSTLQDNLTHMAESDNELNSMLEQYEERVATYTTQNDENRHEYLDLKDALEDTRKSLGAKQSEIGKYEAQKEHHDRQIQQRETLIKEAAKRHGIRGYDYDVTEKQVVEFQQILNKMSRDQNRALSRAQDEAQRELRDAQDILNQLNTRKSGTSQHKESARTQIANNDKRISELQRTMSQISADEGSEAILQDKKHNTEEQLKNASSKAATERYDERVQEVSNNVRLLEDSKERLTNELGEATKQAKESASIDYARNELSSAQHSLATMQKVHNKRISQLVDSDWTPATLENSFQQTLSEKADKVKEASARRDISQSKLDKINFQMSSLEAQLKKKRLELEQYEQKVKAAIQKDDISDFDETLQQLEDDYDGVSSDQAKFSAQVDYMRSCLKVAKQDNVCRLCMRDLHDDRSQKFTTAGFLAKLEDIIKKAEQNMSADNPEELLAELEAVRNSKPAYELAIRLRDSEIPALRNDLAKLTSERDSVNKQLEDQDIVIQELEAARQDVESMSKEVQSIVGYHNKTRDLDLQIAELAQKQKTAGLSRGIDAVQSDLKKATDDVRNARASLDELNASRDKSRSLLTTLEISVRDINAELSTAQSKLKEKRALAVRIEEFKSDNNKQRESMRSFDLDIENLVPEIEQAQYNYEDVNRRGNERVQRAHDEASKLSDSLRQLTQAEQEISEYIDRGGPQQLARTHREIEALQTELARIETEMAAVTRKIKKIEDTMRDTEMTKRSISDNLRYRKAKRALETLQVEIDELEAHGAEADKQRYDREAEHWDAQYHQLNTDKISLERDMKNKDDQLTELMEEYKSIYQNAAAQYREAHIKVETTKAAIEDLGRYANALDKAIMRYHTLKMEEINRIIAELWRNAYQGTDVDTIRIASDSDGKGNRTYNYRVVMVKQDTEMDMRGRCSAGQKVLACLVIRLALAECFGTNCGLIALDEPTTNLDQQNIKGLAESLSEIIKMRRKQANFQLLVITHDEAFLREMNCADYTDVYWRVGRDEKQESFIERQNIAEVTRLAPQMVMISRADMLNRVDFDTGQVS</sequence>
<keyword evidence="13" id="KW-0539">Nucleus</keyword>
<dbReference type="GO" id="GO:0006302">
    <property type="term" value="P:double-strand break repair"/>
    <property type="evidence" value="ECO:0007669"/>
    <property type="project" value="InterPro"/>
</dbReference>
<dbReference type="PANTHER" id="PTHR18867:SF12">
    <property type="entry name" value="DNA REPAIR PROTEIN RAD50"/>
    <property type="match status" value="1"/>
</dbReference>
<dbReference type="Pfam" id="PF13476">
    <property type="entry name" value="AAA_23"/>
    <property type="match status" value="1"/>
</dbReference>
<dbReference type="GO" id="GO:0046872">
    <property type="term" value="F:metal ion binding"/>
    <property type="evidence" value="ECO:0007669"/>
    <property type="project" value="UniProtKB-KW"/>
</dbReference>
<organism evidence="18 19">
    <name type="scientific">Paraphoma chrysanthemicola</name>
    <dbReference type="NCBI Taxonomy" id="798071"/>
    <lineage>
        <taxon>Eukaryota</taxon>
        <taxon>Fungi</taxon>
        <taxon>Dikarya</taxon>
        <taxon>Ascomycota</taxon>
        <taxon>Pezizomycotina</taxon>
        <taxon>Dothideomycetes</taxon>
        <taxon>Pleosporomycetidae</taxon>
        <taxon>Pleosporales</taxon>
        <taxon>Pleosporineae</taxon>
        <taxon>Phaeosphaeriaceae</taxon>
        <taxon>Paraphoma</taxon>
    </lineage>
</organism>
<dbReference type="SUPFAM" id="SSF52540">
    <property type="entry name" value="P-loop containing nucleoside triphosphate hydrolases"/>
    <property type="match status" value="1"/>
</dbReference>
<dbReference type="Proteomes" id="UP000813461">
    <property type="component" value="Unassembled WGS sequence"/>
</dbReference>
<feature type="region of interest" description="Disordered" evidence="16">
    <location>
        <begin position="474"/>
        <end position="494"/>
    </location>
</feature>
<evidence type="ECO:0000259" key="17">
    <source>
        <dbReference type="Pfam" id="PF13476"/>
    </source>
</evidence>
<evidence type="ECO:0000256" key="7">
    <source>
        <dbReference type="ARBA" id="ARBA00022723"/>
    </source>
</evidence>
<evidence type="ECO:0000256" key="14">
    <source>
        <dbReference type="ARBA" id="ARBA00049360"/>
    </source>
</evidence>
<feature type="domain" description="Rad50/SbcC-type AAA" evidence="17">
    <location>
        <begin position="3"/>
        <end position="227"/>
    </location>
</feature>
<evidence type="ECO:0000256" key="15">
    <source>
        <dbReference type="SAM" id="Coils"/>
    </source>
</evidence>
<keyword evidence="8" id="KW-0227">DNA damage</keyword>
<evidence type="ECO:0000256" key="16">
    <source>
        <dbReference type="SAM" id="MobiDB-lite"/>
    </source>
</evidence>
<protein>
    <recommendedName>
        <fullName evidence="5">DNA repair protein RAD50</fullName>
    </recommendedName>
</protein>
<dbReference type="GO" id="GO:0000794">
    <property type="term" value="C:condensed nuclear chromosome"/>
    <property type="evidence" value="ECO:0007669"/>
    <property type="project" value="TreeGrafter"/>
</dbReference>
<comment type="similarity">
    <text evidence="4">Belongs to the SMC family. RAD50 subfamily.</text>
</comment>
<dbReference type="InterPro" id="IPR038729">
    <property type="entry name" value="Rad50/SbcC_AAA"/>
</dbReference>
<dbReference type="PANTHER" id="PTHR18867">
    <property type="entry name" value="RAD50"/>
    <property type="match status" value="1"/>
</dbReference>
<evidence type="ECO:0000256" key="6">
    <source>
        <dbReference type="ARBA" id="ARBA00022454"/>
    </source>
</evidence>
<dbReference type="Gene3D" id="1.10.287.1490">
    <property type="match status" value="1"/>
</dbReference>
<evidence type="ECO:0000256" key="9">
    <source>
        <dbReference type="ARBA" id="ARBA00022801"/>
    </source>
</evidence>
<evidence type="ECO:0000256" key="12">
    <source>
        <dbReference type="ARBA" id="ARBA00023204"/>
    </source>
</evidence>